<name>A0A1V6PTH3_9EURO</name>
<evidence type="ECO:0000313" key="2">
    <source>
        <dbReference type="Proteomes" id="UP000191672"/>
    </source>
</evidence>
<evidence type="ECO:0000313" key="1">
    <source>
        <dbReference type="EMBL" id="OQD80032.1"/>
    </source>
</evidence>
<gene>
    <name evidence="1" type="ORF">PENANT_c040G04058</name>
</gene>
<comment type="caution">
    <text evidence="1">The sequence shown here is derived from an EMBL/GenBank/DDBJ whole genome shotgun (WGS) entry which is preliminary data.</text>
</comment>
<keyword evidence="2" id="KW-1185">Reference proteome</keyword>
<reference evidence="2" key="1">
    <citation type="journal article" date="2017" name="Nat. Microbiol.">
        <title>Global analysis of biosynthetic gene clusters reveals vast potential of secondary metabolite production in Penicillium species.</title>
        <authorList>
            <person name="Nielsen J.C."/>
            <person name="Grijseels S."/>
            <person name="Prigent S."/>
            <person name="Ji B."/>
            <person name="Dainat J."/>
            <person name="Nielsen K.F."/>
            <person name="Frisvad J.C."/>
            <person name="Workman M."/>
            <person name="Nielsen J."/>
        </authorList>
    </citation>
    <scope>NUCLEOTIDE SEQUENCE [LARGE SCALE GENOMIC DNA]</scope>
    <source>
        <strain evidence="2">IBT 31811</strain>
    </source>
</reference>
<sequence>MGTTPTVQVKARGICDSQVMASENRLIEQSLGTALQAKKPSNGRSQISDENYISCMILLFLLFSSAMNRITAVEKETERLVGTSTASVLKVHRPPLDLAFAPMTLVSDLLAQAQSTQVPQGKKGNYKITFPIKNSRLPLVKYEAGPS</sequence>
<proteinExistence type="predicted"/>
<organism evidence="1 2">
    <name type="scientific">Penicillium antarcticum</name>
    <dbReference type="NCBI Taxonomy" id="416450"/>
    <lineage>
        <taxon>Eukaryota</taxon>
        <taxon>Fungi</taxon>
        <taxon>Dikarya</taxon>
        <taxon>Ascomycota</taxon>
        <taxon>Pezizomycotina</taxon>
        <taxon>Eurotiomycetes</taxon>
        <taxon>Eurotiomycetidae</taxon>
        <taxon>Eurotiales</taxon>
        <taxon>Aspergillaceae</taxon>
        <taxon>Penicillium</taxon>
    </lineage>
</organism>
<dbReference type="Proteomes" id="UP000191672">
    <property type="component" value="Unassembled WGS sequence"/>
</dbReference>
<protein>
    <submittedName>
        <fullName evidence="1">Uncharacterized protein</fullName>
    </submittedName>
</protein>
<dbReference type="AlphaFoldDB" id="A0A1V6PTH3"/>
<dbReference type="OrthoDB" id="4314168at2759"/>
<dbReference type="EMBL" id="MDYN01000040">
    <property type="protein sequence ID" value="OQD80032.1"/>
    <property type="molecule type" value="Genomic_DNA"/>
</dbReference>
<accession>A0A1V6PTH3</accession>